<dbReference type="AlphaFoldDB" id="A0A418WJF6"/>
<dbReference type="Proteomes" id="UP000286100">
    <property type="component" value="Unassembled WGS sequence"/>
</dbReference>
<reference evidence="2 3" key="1">
    <citation type="submission" date="2018-09" db="EMBL/GenBank/DDBJ databases">
        <authorList>
            <person name="Zhu H."/>
        </authorList>
    </citation>
    <scope>NUCLEOTIDE SEQUENCE [LARGE SCALE GENOMIC DNA]</scope>
    <source>
        <strain evidence="2 3">K2R01-6</strain>
    </source>
</reference>
<dbReference type="NCBIfam" id="TIGR04433">
    <property type="entry name" value="UrcA_uranyl"/>
    <property type="match status" value="1"/>
</dbReference>
<protein>
    <submittedName>
        <fullName evidence="2">UrcA family protein</fullName>
    </submittedName>
</protein>
<organism evidence="2 3">
    <name type="scientific">Sphingomonas cavernae</name>
    <dbReference type="NCBI Taxonomy" id="2320861"/>
    <lineage>
        <taxon>Bacteria</taxon>
        <taxon>Pseudomonadati</taxon>
        <taxon>Pseudomonadota</taxon>
        <taxon>Alphaproteobacteria</taxon>
        <taxon>Sphingomonadales</taxon>
        <taxon>Sphingomonadaceae</taxon>
        <taxon>Sphingomonas</taxon>
    </lineage>
</organism>
<evidence type="ECO:0000256" key="1">
    <source>
        <dbReference type="SAM" id="MobiDB-lite"/>
    </source>
</evidence>
<keyword evidence="3" id="KW-1185">Reference proteome</keyword>
<evidence type="ECO:0000313" key="3">
    <source>
        <dbReference type="Proteomes" id="UP000286100"/>
    </source>
</evidence>
<gene>
    <name evidence="2" type="ORF">D3876_07790</name>
</gene>
<accession>A0A418WJF6</accession>
<dbReference type="EMBL" id="QYUM01000003">
    <property type="protein sequence ID" value="RJF90181.1"/>
    <property type="molecule type" value="Genomic_DNA"/>
</dbReference>
<comment type="caution">
    <text evidence="2">The sequence shown here is derived from an EMBL/GenBank/DDBJ whole genome shotgun (WGS) entry which is preliminary data.</text>
</comment>
<sequence>MVFPAPAQDAGGPMSYSSSQATAPANAYKHRRPDMTTNSPFKTTVLSVTVGMLAVLAAPSASAQEIKFAYRQYELQTPDGTRNVYNRMVKQVRSACNQWGVTSIDRSMTRRECVKDLSDQLVSKINDSRLAALHDNRDDTRIASR</sequence>
<name>A0A418WJF6_9SPHN</name>
<dbReference type="InterPro" id="IPR030972">
    <property type="entry name" value="UrcA_uranyl"/>
</dbReference>
<feature type="region of interest" description="Disordered" evidence="1">
    <location>
        <begin position="1"/>
        <end position="36"/>
    </location>
</feature>
<evidence type="ECO:0000313" key="2">
    <source>
        <dbReference type="EMBL" id="RJF90181.1"/>
    </source>
</evidence>
<proteinExistence type="predicted"/>